<reference evidence="2" key="1">
    <citation type="journal article" date="2019" name="Int. J. Syst. Evol. Microbiol.">
        <title>The Global Catalogue of Microorganisms (GCM) 10K type strain sequencing project: providing services to taxonomists for standard genome sequencing and annotation.</title>
        <authorList>
            <consortium name="The Broad Institute Genomics Platform"/>
            <consortium name="The Broad Institute Genome Sequencing Center for Infectious Disease"/>
            <person name="Wu L."/>
            <person name="Ma J."/>
        </authorList>
    </citation>
    <scope>NUCLEOTIDE SEQUENCE [LARGE SCALE GENOMIC DNA]</scope>
    <source>
        <strain evidence="2">CGMCC 1.16226</strain>
    </source>
</reference>
<gene>
    <name evidence="1" type="ORF">ACFSQT_25470</name>
</gene>
<dbReference type="EMBL" id="JBHUGY010000038">
    <property type="protein sequence ID" value="MFD2056296.1"/>
    <property type="molecule type" value="Genomic_DNA"/>
</dbReference>
<keyword evidence="2" id="KW-1185">Reference proteome</keyword>
<accession>A0ABW4WJG9</accession>
<dbReference type="Proteomes" id="UP001597349">
    <property type="component" value="Unassembled WGS sequence"/>
</dbReference>
<comment type="caution">
    <text evidence="1">The sequence shown here is derived from an EMBL/GenBank/DDBJ whole genome shotgun (WGS) entry which is preliminary data.</text>
</comment>
<proteinExistence type="predicted"/>
<sequence length="263" mass="30526">MKSAAQRAKLTWNADRFEALERVRVVLQQSEFAPLYASYIAYLELRERGLRKQSFTQLDAFIEQTAYAPFEVRLSVVRHLVGAIEEYWDHWPAPDNWQFPEQISRRLTGPLWREWQEREPTNPEAWVYGFYNLSGRVDGREVAFLLDPTHPRYQYAHLDGLCAQLNYELHELEHIETILCTPEHFGELAGSVSAVAKAIGDNMTDEVAKTLVNLNELAALYRNHNRDSGTLLRELLRLGRKDLADFPILSARHWFRVLPHPIG</sequence>
<organism evidence="1 2">
    <name type="scientific">Mesorhizobium calcicola</name>
    <dbReference type="NCBI Taxonomy" id="1300310"/>
    <lineage>
        <taxon>Bacteria</taxon>
        <taxon>Pseudomonadati</taxon>
        <taxon>Pseudomonadota</taxon>
        <taxon>Alphaproteobacteria</taxon>
        <taxon>Hyphomicrobiales</taxon>
        <taxon>Phyllobacteriaceae</taxon>
        <taxon>Mesorhizobium</taxon>
    </lineage>
</organism>
<evidence type="ECO:0000313" key="2">
    <source>
        <dbReference type="Proteomes" id="UP001597349"/>
    </source>
</evidence>
<protein>
    <submittedName>
        <fullName evidence="1">Uncharacterized protein</fullName>
    </submittedName>
</protein>
<name>A0ABW4WJG9_9HYPH</name>
<evidence type="ECO:0000313" key="1">
    <source>
        <dbReference type="EMBL" id="MFD2056296.1"/>
    </source>
</evidence>
<dbReference type="RefSeq" id="WP_379023324.1">
    <property type="nucleotide sequence ID" value="NZ_JBHUGY010000038.1"/>
</dbReference>